<proteinExistence type="inferred from homology"/>
<dbReference type="InterPro" id="IPR036277">
    <property type="entry name" value="SMC_hinge_sf"/>
</dbReference>
<feature type="coiled-coil region" evidence="8">
    <location>
        <begin position="399"/>
        <end position="496"/>
    </location>
</feature>
<organism evidence="11 12">
    <name type="scientific">Pelagomonas calceolata</name>
    <dbReference type="NCBI Taxonomy" id="35677"/>
    <lineage>
        <taxon>Eukaryota</taxon>
        <taxon>Sar</taxon>
        <taxon>Stramenopiles</taxon>
        <taxon>Ochrophyta</taxon>
        <taxon>Pelagophyceae</taxon>
        <taxon>Pelagomonadales</taxon>
        <taxon>Pelagomonadaceae</taxon>
        <taxon>Pelagomonas</taxon>
    </lineage>
</organism>
<dbReference type="PIRSF" id="PIRSF005719">
    <property type="entry name" value="SMC"/>
    <property type="match status" value="1"/>
</dbReference>
<feature type="compositionally biased region" description="Basic and acidic residues" evidence="9">
    <location>
        <begin position="843"/>
        <end position="857"/>
    </location>
</feature>
<evidence type="ECO:0000256" key="9">
    <source>
        <dbReference type="SAM" id="MobiDB-lite"/>
    </source>
</evidence>
<dbReference type="GO" id="GO:0016887">
    <property type="term" value="F:ATP hydrolysis activity"/>
    <property type="evidence" value="ECO:0007669"/>
    <property type="project" value="InterPro"/>
</dbReference>
<dbReference type="Proteomes" id="UP000789595">
    <property type="component" value="Unassembled WGS sequence"/>
</dbReference>
<keyword evidence="12" id="KW-1185">Reference proteome</keyword>
<protein>
    <recommendedName>
        <fullName evidence="7">Structural maintenance of chromosomes protein</fullName>
    </recommendedName>
</protein>
<keyword evidence="2" id="KW-0132">Cell division</keyword>
<evidence type="ECO:0000256" key="5">
    <source>
        <dbReference type="ARBA" id="ARBA00023242"/>
    </source>
</evidence>
<dbReference type="InterPro" id="IPR010935">
    <property type="entry name" value="SMC_hinge"/>
</dbReference>
<comment type="caution">
    <text evidence="11">The sequence shown here is derived from an EMBL/GenBank/DDBJ whole genome shotgun (WGS) entry which is preliminary data.</text>
</comment>
<evidence type="ECO:0000256" key="2">
    <source>
        <dbReference type="ARBA" id="ARBA00022618"/>
    </source>
</evidence>
<keyword evidence="4 8" id="KW-0175">Coiled coil</keyword>
<dbReference type="Pfam" id="PF02463">
    <property type="entry name" value="SMC_N"/>
    <property type="match status" value="1"/>
</dbReference>
<dbReference type="Gene3D" id="1.20.1060.20">
    <property type="match status" value="1"/>
</dbReference>
<feature type="compositionally biased region" description="Basic and acidic residues" evidence="9">
    <location>
        <begin position="674"/>
        <end position="691"/>
    </location>
</feature>
<feature type="compositionally biased region" description="Basic and acidic residues" evidence="9">
    <location>
        <begin position="313"/>
        <end position="326"/>
    </location>
</feature>
<dbReference type="SUPFAM" id="SSF75553">
    <property type="entry name" value="Smc hinge domain"/>
    <property type="match status" value="1"/>
</dbReference>
<evidence type="ECO:0000256" key="7">
    <source>
        <dbReference type="PIRNR" id="PIRNR005719"/>
    </source>
</evidence>
<reference evidence="11" key="1">
    <citation type="submission" date="2021-11" db="EMBL/GenBank/DDBJ databases">
        <authorList>
            <consortium name="Genoscope - CEA"/>
            <person name="William W."/>
        </authorList>
    </citation>
    <scope>NUCLEOTIDE SEQUENCE</scope>
</reference>
<dbReference type="OrthoDB" id="5575062at2759"/>
<name>A0A8J2SD10_9STRA</name>
<dbReference type="SMART" id="SM00968">
    <property type="entry name" value="SMC_hinge"/>
    <property type="match status" value="1"/>
</dbReference>
<evidence type="ECO:0000256" key="8">
    <source>
        <dbReference type="SAM" id="Coils"/>
    </source>
</evidence>
<evidence type="ECO:0000313" key="12">
    <source>
        <dbReference type="Proteomes" id="UP000789595"/>
    </source>
</evidence>
<dbReference type="InterPro" id="IPR027417">
    <property type="entry name" value="P-loop_NTPase"/>
</dbReference>
<dbReference type="GO" id="GO:0003677">
    <property type="term" value="F:DNA binding"/>
    <property type="evidence" value="ECO:0007669"/>
    <property type="project" value="TreeGrafter"/>
</dbReference>
<dbReference type="PANTHER" id="PTHR18937">
    <property type="entry name" value="STRUCTURAL MAINTENANCE OF CHROMOSOMES SMC FAMILY MEMBER"/>
    <property type="match status" value="1"/>
</dbReference>
<gene>
    <name evidence="11" type="ORF">PECAL_3P02070</name>
</gene>
<evidence type="ECO:0000256" key="1">
    <source>
        <dbReference type="ARBA" id="ARBA00004123"/>
    </source>
</evidence>
<dbReference type="GO" id="GO:0007062">
    <property type="term" value="P:sister chromatid cohesion"/>
    <property type="evidence" value="ECO:0007669"/>
    <property type="project" value="TreeGrafter"/>
</dbReference>
<keyword evidence="6" id="KW-0131">Cell cycle</keyword>
<dbReference type="GO" id="GO:0005524">
    <property type="term" value="F:ATP binding"/>
    <property type="evidence" value="ECO:0007669"/>
    <property type="project" value="InterPro"/>
</dbReference>
<feature type="compositionally biased region" description="Basic and acidic residues" evidence="9">
    <location>
        <begin position="963"/>
        <end position="982"/>
    </location>
</feature>
<dbReference type="EMBL" id="CAKKNE010000003">
    <property type="protein sequence ID" value="CAH0370328.1"/>
    <property type="molecule type" value="Genomic_DNA"/>
</dbReference>
<accession>A0A8J2SD10</accession>
<dbReference type="AlphaFoldDB" id="A0A8J2SD10"/>
<evidence type="ECO:0000256" key="6">
    <source>
        <dbReference type="ARBA" id="ARBA00023306"/>
    </source>
</evidence>
<dbReference type="PANTHER" id="PTHR18937:SF12">
    <property type="entry name" value="STRUCTURAL MAINTENANCE OF CHROMOSOMES PROTEIN"/>
    <property type="match status" value="1"/>
</dbReference>
<keyword evidence="5 7" id="KW-0539">Nucleus</keyword>
<feature type="coiled-coil region" evidence="8">
    <location>
        <begin position="1000"/>
        <end position="1034"/>
    </location>
</feature>
<dbReference type="InterPro" id="IPR024704">
    <property type="entry name" value="SMC"/>
</dbReference>
<evidence type="ECO:0000313" key="11">
    <source>
        <dbReference type="EMBL" id="CAH0370328.1"/>
    </source>
</evidence>
<sequence length="1202" mass="131444">MADMDVEQPRGRIVKLEIEGFKSFGGTHTVDFRERQNFTAVVGPNGAGKSNLMDAISYVLGLQARHLRSSKLIELLHRGPSQSRRKASVTLTYERDNDNVVFSRTISAVGVGAYWLDSQEVTRDKYENALKEIGVLVKARNFLVFQGDVESLASKSQDELTAVLEQVSGSSDHKKEYDKLKTAKDQAEAASLLAYQKKKGLAAQRRQVRDQKDEADAYEKLRDELHAARRDDAVSRVAQLRDDRSDKAKSKAKLDREVQKCMEAVERASQKESQASDALKEASLTAERADAALAQKTQSLRGGVAPRVAAAKEAAEQAARDADQEKAAAAQADQNAKRHETLVKDLRSELQTEDEEIKRLQDERARDEPAWRADQSLVDEVSDLQAQVERETASRAFRLDAARRARDTEEADVEALQREVDDVIKRRNEASSEAAAWRLRAKASADAATKADADVRQASDAIQAAEAAASVGEQAVAKAQSELDRADAELRDCRDHLPGGPQAQRDVERARLVETLRGLFPGVRGRVVDVCEPTSRTYASAVGAAMGSLADAVVVDARSTAVGCVRHLREHRLGAMTFLPLDALSSARPDERLRNLGRQYRPALDVVACDEGVKAAVAYAVGLKTVVCDTLDDARRLAYSDNAPSVKAVSVSGAVIAQTGTMSGGHQQGGSSWRRADASRLERERSSKHDALSQARLRAQSLKDAVAPHTARRDACASTAKWAAKDAQLAQSRVAECEARERTLDASRKTAERERDAKIPGRDQAVRTHDELRQAKRVVEERVYGSFARRHNLSIDDLCDDGDAVAGTPQALRKQRDDDLKKHLQRAATLRAQLEYEQGRDLQARAAETKSRAREAQKAATKAKKKASQIESEQSTAEDELEEESRAAKDAREAHTQARQALKKCQVDARRAADAKATAARKAQQAASSVDAVSAKLQDVARRARLEHVQLGTDENMDPEDLDVSKAQKPKRGEDADQAHARRRRAIEDLERRVDALAPNLRAKAQFDSLSSDVEQADKELASSRDAARDAARQFDAVRKKRTDAFRACFDVVASTLAEAYKDVTKSARHPAGGSASLHALDAAEPYLNGVSFHATPPAKRFCEISQLSGGERTLASLALLFALHAYRPAPFLIMDEVDAALDSVNVAKLAAFVKRRASSLQIVAVSLKDQFYTEADALVGVAKDAQRAASVPFTLDLGAYA</sequence>
<dbReference type="InterPro" id="IPR003395">
    <property type="entry name" value="RecF/RecN/SMC_N"/>
</dbReference>
<dbReference type="GO" id="GO:0008278">
    <property type="term" value="C:cohesin complex"/>
    <property type="evidence" value="ECO:0007669"/>
    <property type="project" value="TreeGrafter"/>
</dbReference>
<keyword evidence="3" id="KW-0498">Mitosis</keyword>
<evidence type="ECO:0000256" key="3">
    <source>
        <dbReference type="ARBA" id="ARBA00022776"/>
    </source>
</evidence>
<evidence type="ECO:0000256" key="4">
    <source>
        <dbReference type="ARBA" id="ARBA00023054"/>
    </source>
</evidence>
<dbReference type="Gene3D" id="3.40.50.300">
    <property type="entry name" value="P-loop containing nucleotide triphosphate hydrolases"/>
    <property type="match status" value="2"/>
</dbReference>
<feature type="region of interest" description="Disordered" evidence="9">
    <location>
        <begin position="660"/>
        <end position="694"/>
    </location>
</feature>
<dbReference type="Pfam" id="PF06470">
    <property type="entry name" value="SMC_hinge"/>
    <property type="match status" value="1"/>
</dbReference>
<feature type="region of interest" description="Disordered" evidence="9">
    <location>
        <begin position="843"/>
        <end position="904"/>
    </location>
</feature>
<feature type="region of interest" description="Disordered" evidence="9">
    <location>
        <begin position="949"/>
        <end position="982"/>
    </location>
</feature>
<comment type="similarity">
    <text evidence="7">Belongs to the SMC family.</text>
</comment>
<feature type="region of interest" description="Disordered" evidence="9">
    <location>
        <begin position="231"/>
        <end position="255"/>
    </location>
</feature>
<comment type="subcellular location">
    <subcellularLocation>
        <location evidence="1 7">Nucleus</location>
    </subcellularLocation>
</comment>
<dbReference type="GO" id="GO:0005634">
    <property type="term" value="C:nucleus"/>
    <property type="evidence" value="ECO:0007669"/>
    <property type="project" value="UniProtKB-SubCell"/>
</dbReference>
<dbReference type="GO" id="GO:0051301">
    <property type="term" value="P:cell division"/>
    <property type="evidence" value="ECO:0007669"/>
    <property type="project" value="UniProtKB-KW"/>
</dbReference>
<dbReference type="SUPFAM" id="SSF52540">
    <property type="entry name" value="P-loop containing nucleoside triphosphate hydrolases"/>
    <property type="match status" value="1"/>
</dbReference>
<dbReference type="Gene3D" id="3.30.70.1620">
    <property type="match status" value="1"/>
</dbReference>
<feature type="domain" description="SMC hinge" evidence="10">
    <location>
        <begin position="521"/>
        <end position="638"/>
    </location>
</feature>
<evidence type="ECO:0000259" key="10">
    <source>
        <dbReference type="SMART" id="SM00968"/>
    </source>
</evidence>
<feature type="region of interest" description="Disordered" evidence="9">
    <location>
        <begin position="311"/>
        <end position="338"/>
    </location>
</feature>
<feature type="compositionally biased region" description="Basic and acidic residues" evidence="9">
    <location>
        <begin position="884"/>
        <end position="896"/>
    </location>
</feature>